<dbReference type="Proteomes" id="UP000626109">
    <property type="component" value="Unassembled WGS sequence"/>
</dbReference>
<name>A0A813JW64_POLGL</name>
<feature type="region of interest" description="Disordered" evidence="1">
    <location>
        <begin position="1"/>
        <end position="69"/>
    </location>
</feature>
<dbReference type="AlphaFoldDB" id="A0A813JW64"/>
<feature type="non-terminal residue" evidence="2">
    <location>
        <position position="69"/>
    </location>
</feature>
<organism evidence="2 3">
    <name type="scientific">Polarella glacialis</name>
    <name type="common">Dinoflagellate</name>
    <dbReference type="NCBI Taxonomy" id="89957"/>
    <lineage>
        <taxon>Eukaryota</taxon>
        <taxon>Sar</taxon>
        <taxon>Alveolata</taxon>
        <taxon>Dinophyceae</taxon>
        <taxon>Suessiales</taxon>
        <taxon>Suessiaceae</taxon>
        <taxon>Polarella</taxon>
    </lineage>
</organism>
<accession>A0A813JW64</accession>
<sequence length="69" mass="7023">MRTPGGRHSLGASLSTSSLLRSTAERRGEASSPASRTRRWPAATSMASTSMAGPTTSSSSSALPQSAVE</sequence>
<feature type="compositionally biased region" description="Low complexity" evidence="1">
    <location>
        <begin position="7"/>
        <end position="22"/>
    </location>
</feature>
<evidence type="ECO:0000313" key="3">
    <source>
        <dbReference type="Proteomes" id="UP000626109"/>
    </source>
</evidence>
<gene>
    <name evidence="2" type="ORF">PGLA2088_LOCUS27147</name>
</gene>
<reference evidence="2" key="1">
    <citation type="submission" date="2021-02" db="EMBL/GenBank/DDBJ databases">
        <authorList>
            <person name="Dougan E. K."/>
            <person name="Rhodes N."/>
            <person name="Thang M."/>
            <person name="Chan C."/>
        </authorList>
    </citation>
    <scope>NUCLEOTIDE SEQUENCE</scope>
</reference>
<comment type="caution">
    <text evidence="2">The sequence shown here is derived from an EMBL/GenBank/DDBJ whole genome shotgun (WGS) entry which is preliminary data.</text>
</comment>
<evidence type="ECO:0000313" key="2">
    <source>
        <dbReference type="EMBL" id="CAE8690865.1"/>
    </source>
</evidence>
<proteinExistence type="predicted"/>
<evidence type="ECO:0000256" key="1">
    <source>
        <dbReference type="SAM" id="MobiDB-lite"/>
    </source>
</evidence>
<dbReference type="EMBL" id="CAJNNW010027334">
    <property type="protein sequence ID" value="CAE8690865.1"/>
    <property type="molecule type" value="Genomic_DNA"/>
</dbReference>
<protein>
    <submittedName>
        <fullName evidence="2">Uncharacterized protein</fullName>
    </submittedName>
</protein>
<feature type="compositionally biased region" description="Low complexity" evidence="1">
    <location>
        <begin position="41"/>
        <end position="62"/>
    </location>
</feature>